<dbReference type="PIRSF" id="PIRSF033091">
    <property type="entry name" value="Pesterase_YhaO"/>
    <property type="match status" value="1"/>
</dbReference>
<dbReference type="GO" id="GO:0004527">
    <property type="term" value="F:exonuclease activity"/>
    <property type="evidence" value="ECO:0007669"/>
    <property type="project" value="UniProtKB-KW"/>
</dbReference>
<evidence type="ECO:0000313" key="4">
    <source>
        <dbReference type="Proteomes" id="UP000289708"/>
    </source>
</evidence>
<evidence type="ECO:0000256" key="1">
    <source>
        <dbReference type="ARBA" id="ARBA00022801"/>
    </source>
</evidence>
<reference evidence="3 4" key="1">
    <citation type="submission" date="2018-12" db="EMBL/GenBank/DDBJ databases">
        <title>bacterium Hansschlegelia zhihuaiae S113.</title>
        <authorList>
            <person name="He J."/>
        </authorList>
    </citation>
    <scope>NUCLEOTIDE SEQUENCE [LARGE SCALE GENOMIC DNA]</scope>
    <source>
        <strain evidence="3 4">S 113</strain>
    </source>
</reference>
<evidence type="ECO:0000313" key="3">
    <source>
        <dbReference type="EMBL" id="RXF74309.1"/>
    </source>
</evidence>
<dbReference type="InterPro" id="IPR050535">
    <property type="entry name" value="DNA_Repair-Maintenance_Comp"/>
</dbReference>
<dbReference type="PANTHER" id="PTHR30337">
    <property type="entry name" value="COMPONENT OF ATP-DEPENDENT DSDNA EXONUCLEASE"/>
    <property type="match status" value="1"/>
</dbReference>
<dbReference type="InterPro" id="IPR041796">
    <property type="entry name" value="Mre11_N"/>
</dbReference>
<dbReference type="Pfam" id="PF00149">
    <property type="entry name" value="Metallophos"/>
    <property type="match status" value="1"/>
</dbReference>
<dbReference type="PANTHER" id="PTHR30337:SF7">
    <property type="entry name" value="PHOSPHOESTERASE"/>
    <property type="match status" value="1"/>
</dbReference>
<keyword evidence="1" id="KW-0378">Hydrolase</keyword>
<dbReference type="OrthoDB" id="9773856at2"/>
<gene>
    <name evidence="3" type="ORF">EK403_05640</name>
</gene>
<keyword evidence="3" id="KW-0269">Exonuclease</keyword>
<protein>
    <submittedName>
        <fullName evidence="3">DNA repair exonuclease</fullName>
    </submittedName>
</protein>
<organism evidence="3 4">
    <name type="scientific">Hansschlegelia zhihuaiae</name>
    <dbReference type="NCBI Taxonomy" id="405005"/>
    <lineage>
        <taxon>Bacteria</taxon>
        <taxon>Pseudomonadati</taxon>
        <taxon>Pseudomonadota</taxon>
        <taxon>Alphaproteobacteria</taxon>
        <taxon>Hyphomicrobiales</taxon>
        <taxon>Methylopilaceae</taxon>
        <taxon>Hansschlegelia</taxon>
    </lineage>
</organism>
<dbReference type="InterPro" id="IPR004843">
    <property type="entry name" value="Calcineurin-like_PHP"/>
</dbReference>
<name>A0A4Q0MMJ9_9HYPH</name>
<accession>A0A4Q0MMJ9</accession>
<comment type="caution">
    <text evidence="3">The sequence shown here is derived from an EMBL/GenBank/DDBJ whole genome shotgun (WGS) entry which is preliminary data.</text>
</comment>
<dbReference type="AlphaFoldDB" id="A0A4Q0MMJ9"/>
<feature type="domain" description="Calcineurin-like phosphoesterase" evidence="2">
    <location>
        <begin position="4"/>
        <end position="135"/>
    </location>
</feature>
<keyword evidence="4" id="KW-1185">Reference proteome</keyword>
<dbReference type="CDD" id="cd00840">
    <property type="entry name" value="MPP_Mre11_N"/>
    <property type="match status" value="1"/>
</dbReference>
<dbReference type="Gene3D" id="3.60.21.10">
    <property type="match status" value="1"/>
</dbReference>
<evidence type="ECO:0000259" key="2">
    <source>
        <dbReference type="Pfam" id="PF00149"/>
    </source>
</evidence>
<dbReference type="InterPro" id="IPR014576">
    <property type="entry name" value="Pesterase_YhaO"/>
</dbReference>
<dbReference type="InterPro" id="IPR029052">
    <property type="entry name" value="Metallo-depent_PP-like"/>
</dbReference>
<dbReference type="SUPFAM" id="SSF56300">
    <property type="entry name" value="Metallo-dependent phosphatases"/>
    <property type="match status" value="1"/>
</dbReference>
<dbReference type="RefSeq" id="WP_128776534.1">
    <property type="nucleotide sequence ID" value="NZ_RYFI01000004.1"/>
</dbReference>
<proteinExistence type="predicted"/>
<keyword evidence="3" id="KW-0540">Nuclease</keyword>
<sequence length="410" mass="43886">MSTFRFIHAADLHLGSPFAGLARADAESAERFALATREAFSELVRRTIELEAAFLVIAGDVYDGEWKDNSIGLFFARELARLDRAGIRVVLLKGNHDADSVVTRTISLPESVLQFASRKPSTLRLDGLDVALHGQSFAERAAPDNLARAYPAPVAGCFNIGVLHTSCAGYAAHEPYAPCSLDDLMLKGYDYWALGHVHEHEVLARDPWIVFPGCLQGRNVRECGPKGAALVEVEDGRVRAVERLLVDRARWASVEVDLSGVGDEPEALRLVERAVEPVAAAAEGRTVALRLTLSGATPLHGRFAADPRRLAAEAQAAAHRVEADLWLEELKLRTGPPARASEAAPELKSLDLSALMAGLDDDAEIRARVADAVAAVANRLPSGIDAAGLAEELDGLIAEARALALGRLGA</sequence>
<dbReference type="EMBL" id="RYFI01000004">
    <property type="protein sequence ID" value="RXF74309.1"/>
    <property type="molecule type" value="Genomic_DNA"/>
</dbReference>
<dbReference type="Proteomes" id="UP000289708">
    <property type="component" value="Unassembled WGS sequence"/>
</dbReference>